<dbReference type="GO" id="GO:0005829">
    <property type="term" value="C:cytosol"/>
    <property type="evidence" value="ECO:0007669"/>
    <property type="project" value="UniProtKB-SubCell"/>
</dbReference>
<accession>A0ABD2YY64</accession>
<dbReference type="AlphaFoldDB" id="A0ABD2YY64"/>
<comment type="pathway">
    <text evidence="2">Alkaloid biosynthesis.</text>
</comment>
<evidence type="ECO:0000256" key="4">
    <source>
        <dbReference type="ARBA" id="ARBA00022490"/>
    </source>
</evidence>
<evidence type="ECO:0000256" key="6">
    <source>
        <dbReference type="ARBA" id="ARBA00022801"/>
    </source>
</evidence>
<evidence type="ECO:0000256" key="8">
    <source>
        <dbReference type="ARBA" id="ARBA00093183"/>
    </source>
</evidence>
<evidence type="ECO:0000313" key="14">
    <source>
        <dbReference type="Proteomes" id="UP001630127"/>
    </source>
</evidence>
<protein>
    <recommendedName>
        <fullName evidence="15">Beta-glucosidase</fullName>
    </recommendedName>
</protein>
<dbReference type="InterPro" id="IPR017853">
    <property type="entry name" value="GH"/>
</dbReference>
<keyword evidence="5" id="KW-0017">Alkaloid metabolism</keyword>
<dbReference type="PANTHER" id="PTHR10353:SF137">
    <property type="entry name" value="MYROSINASE 3-RELATED"/>
    <property type="match status" value="1"/>
</dbReference>
<dbReference type="SUPFAM" id="SSF51445">
    <property type="entry name" value="(Trans)glycosidases"/>
    <property type="match status" value="1"/>
</dbReference>
<dbReference type="GO" id="GO:0033075">
    <property type="term" value="P:isoquinoline alkaloid biosynthetic process"/>
    <property type="evidence" value="ECO:0007669"/>
    <property type="project" value="UniProtKB-ARBA"/>
</dbReference>
<keyword evidence="6 11" id="KW-0378">Hydrolase</keyword>
<keyword evidence="7 11" id="KW-0326">Glycosidase</keyword>
<dbReference type="InterPro" id="IPR033132">
    <property type="entry name" value="GH_1_N_CS"/>
</dbReference>
<comment type="caution">
    <text evidence="13">The sequence shown here is derived from an EMBL/GenBank/DDBJ whole genome shotgun (WGS) entry which is preliminary data.</text>
</comment>
<organism evidence="13 14">
    <name type="scientific">Cinchona calisaya</name>
    <dbReference type="NCBI Taxonomy" id="153742"/>
    <lineage>
        <taxon>Eukaryota</taxon>
        <taxon>Viridiplantae</taxon>
        <taxon>Streptophyta</taxon>
        <taxon>Embryophyta</taxon>
        <taxon>Tracheophyta</taxon>
        <taxon>Spermatophyta</taxon>
        <taxon>Magnoliopsida</taxon>
        <taxon>eudicotyledons</taxon>
        <taxon>Gunneridae</taxon>
        <taxon>Pentapetalae</taxon>
        <taxon>asterids</taxon>
        <taxon>lamiids</taxon>
        <taxon>Gentianales</taxon>
        <taxon>Rubiaceae</taxon>
        <taxon>Cinchonoideae</taxon>
        <taxon>Cinchoneae</taxon>
        <taxon>Cinchona</taxon>
    </lineage>
</organism>
<dbReference type="GO" id="GO:0009251">
    <property type="term" value="P:glucan catabolic process"/>
    <property type="evidence" value="ECO:0007669"/>
    <property type="project" value="UniProtKB-ARBA"/>
</dbReference>
<dbReference type="PRINTS" id="PR00131">
    <property type="entry name" value="GLHYDRLASE1"/>
</dbReference>
<dbReference type="PANTHER" id="PTHR10353">
    <property type="entry name" value="GLYCOSYL HYDROLASE"/>
    <property type="match status" value="1"/>
</dbReference>
<dbReference type="InterPro" id="IPR001360">
    <property type="entry name" value="Glyco_hydro_1"/>
</dbReference>
<evidence type="ECO:0000256" key="2">
    <source>
        <dbReference type="ARBA" id="ARBA00004913"/>
    </source>
</evidence>
<evidence type="ECO:0000256" key="11">
    <source>
        <dbReference type="RuleBase" id="RU004468"/>
    </source>
</evidence>
<keyword evidence="4" id="KW-0963">Cytoplasm</keyword>
<dbReference type="GO" id="GO:0008422">
    <property type="term" value="F:beta-glucosidase activity"/>
    <property type="evidence" value="ECO:0007669"/>
    <property type="project" value="UniProtKB-ARBA"/>
</dbReference>
<evidence type="ECO:0000256" key="12">
    <source>
        <dbReference type="SAM" id="MobiDB-lite"/>
    </source>
</evidence>
<reference evidence="13 14" key="1">
    <citation type="submission" date="2024-11" db="EMBL/GenBank/DDBJ databases">
        <title>A near-complete genome assembly of Cinchona calisaya.</title>
        <authorList>
            <person name="Lian D.C."/>
            <person name="Zhao X.W."/>
            <person name="Wei L."/>
        </authorList>
    </citation>
    <scope>NUCLEOTIDE SEQUENCE [LARGE SCALE GENOMIC DNA]</scope>
    <source>
        <tissue evidence="13">Nenye</tissue>
    </source>
</reference>
<dbReference type="Proteomes" id="UP001630127">
    <property type="component" value="Unassembled WGS sequence"/>
</dbReference>
<evidence type="ECO:0000256" key="10">
    <source>
        <dbReference type="RuleBase" id="RU003690"/>
    </source>
</evidence>
<comment type="subcellular location">
    <subcellularLocation>
        <location evidence="1">Cytoplasm</location>
        <location evidence="1">Cytosol</location>
    </subcellularLocation>
</comment>
<dbReference type="Gene3D" id="3.20.20.80">
    <property type="entry name" value="Glycosidases"/>
    <property type="match status" value="1"/>
</dbReference>
<comment type="catalytic activity">
    <reaction evidence="8">
        <text>deacetylisoipecoside + H2O = deacetylisoipecoside aglycone + D-glucose</text>
        <dbReference type="Rhea" id="RHEA:78887"/>
        <dbReference type="ChEBI" id="CHEBI:4167"/>
        <dbReference type="ChEBI" id="CHEBI:15377"/>
        <dbReference type="ChEBI" id="CHEBI:58091"/>
        <dbReference type="ChEBI" id="CHEBI:229557"/>
    </reaction>
    <physiologicalReaction direction="left-to-right" evidence="8">
        <dbReference type="Rhea" id="RHEA:78888"/>
    </physiologicalReaction>
</comment>
<dbReference type="EMBL" id="JBJUIK010000012">
    <property type="protein sequence ID" value="KAL3510483.1"/>
    <property type="molecule type" value="Genomic_DNA"/>
</dbReference>
<dbReference type="PROSITE" id="PS00653">
    <property type="entry name" value="GLYCOSYL_HYDROL_F1_2"/>
    <property type="match status" value="1"/>
</dbReference>
<proteinExistence type="inferred from homology"/>
<feature type="region of interest" description="Disordered" evidence="12">
    <location>
        <begin position="509"/>
        <end position="536"/>
    </location>
</feature>
<dbReference type="PROSITE" id="PS00572">
    <property type="entry name" value="GLYCOSYL_HYDROL_F1_1"/>
    <property type="match status" value="1"/>
</dbReference>
<dbReference type="FunFam" id="3.20.20.80:FF:000022">
    <property type="entry name" value="Beta-glucosidase 11"/>
    <property type="match status" value="1"/>
</dbReference>
<name>A0ABD2YY64_9GENT</name>
<sequence>MAASNVTSQISRADFGEEFIFGSASSAYQMEGAAAEGGRGQSIWDTFTEQSPEKVTDGSNGNVAVDQYHLYKEDVKMMKKIGLDAYRLSISWPRVLPGGRLSAGVNKEGIEYYNNLINELLANDIQPFVTLFHWDVPQALEDEYGGFLNRKILNDFREFAELCFWEFGDRVKNWITLNEPWSFAFGGYTTGAFAPGRGASTPEHIKDAIPKHRWHCTQAGDCEEGDPGTEPYLVAHHLLLAHAEVVKLYRESFEAQGGKIGITLVSQWWEPLNDTPQDKEALERAVDFMLGWFMSPITYGDYPKRMRDIVQSRLPKFSEEESSNLRKSFDFLGLNYYTSQYVTDASGTKSELLSYVTDQQVKTQAVGPDGKTEIGPKAGSSWLYIYPVGIYKLLKYVKTRYEDPIIYITENGVNEVNDVKLTVSKARVDKIRIKYHHDHLAYVKQAMDVDEVKVQGYFIWSLLDNFEWSEGFTVRFGIIHVNYKDGYARYPKDSALWFMNFLKRNGATELPRPTKPTKRALDNGGLKSNTVTEENPKKKVLKI</sequence>
<gene>
    <name evidence="13" type="ORF">ACH5RR_029884</name>
</gene>
<feature type="active site" description="Nucleophile" evidence="9">
    <location>
        <position position="410"/>
    </location>
</feature>
<comment type="similarity">
    <text evidence="3 10">Belongs to the glycosyl hydrolase 1 family.</text>
</comment>
<evidence type="ECO:0008006" key="15">
    <source>
        <dbReference type="Google" id="ProtNLM"/>
    </source>
</evidence>
<evidence type="ECO:0000256" key="3">
    <source>
        <dbReference type="ARBA" id="ARBA00010838"/>
    </source>
</evidence>
<evidence type="ECO:0000256" key="7">
    <source>
        <dbReference type="ARBA" id="ARBA00023295"/>
    </source>
</evidence>
<evidence type="ECO:0000256" key="5">
    <source>
        <dbReference type="ARBA" id="ARBA00022589"/>
    </source>
</evidence>
<dbReference type="Pfam" id="PF00232">
    <property type="entry name" value="Glyco_hydro_1"/>
    <property type="match status" value="1"/>
</dbReference>
<evidence type="ECO:0000256" key="9">
    <source>
        <dbReference type="PROSITE-ProRule" id="PRU10055"/>
    </source>
</evidence>
<dbReference type="InterPro" id="IPR018120">
    <property type="entry name" value="Glyco_hydro_1_AS"/>
</dbReference>
<evidence type="ECO:0000313" key="13">
    <source>
        <dbReference type="EMBL" id="KAL3510483.1"/>
    </source>
</evidence>
<evidence type="ECO:0000256" key="1">
    <source>
        <dbReference type="ARBA" id="ARBA00004514"/>
    </source>
</evidence>
<keyword evidence="14" id="KW-1185">Reference proteome</keyword>